<dbReference type="EMBL" id="JPQT01000101">
    <property type="protein sequence ID" value="KFE51803.1"/>
    <property type="molecule type" value="Genomic_DNA"/>
</dbReference>
<accession>A0A085V8P0</accession>
<dbReference type="Gene3D" id="3.40.50.1000">
    <property type="entry name" value="HAD superfamily/HAD-like"/>
    <property type="match status" value="1"/>
</dbReference>
<dbReference type="InterPro" id="IPR006439">
    <property type="entry name" value="HAD-SF_hydro_IA"/>
</dbReference>
<name>A0A085V8P0_PSESX</name>
<evidence type="ECO:0000313" key="3">
    <source>
        <dbReference type="Proteomes" id="UP000028643"/>
    </source>
</evidence>
<dbReference type="PANTHER" id="PTHR43316:SF3">
    <property type="entry name" value="HALOACID DEHALOGENASE, TYPE II (AFU_ORTHOLOGUE AFUA_2G07750)-RELATED"/>
    <property type="match status" value="1"/>
</dbReference>
<gene>
    <name evidence="2" type="ORF">IV02_11575</name>
</gene>
<dbReference type="InterPro" id="IPR023214">
    <property type="entry name" value="HAD_sf"/>
</dbReference>
<dbReference type="RefSeq" id="WP_047574814.1">
    <property type="nucleotide sequence ID" value="NZ_JPQT01000101.1"/>
</dbReference>
<dbReference type="NCBIfam" id="TIGR01493">
    <property type="entry name" value="HAD-SF-IA-v2"/>
    <property type="match status" value="1"/>
</dbReference>
<dbReference type="SFLD" id="SFLDS00003">
    <property type="entry name" value="Haloacid_Dehalogenase"/>
    <property type="match status" value="1"/>
</dbReference>
<dbReference type="Pfam" id="PF00702">
    <property type="entry name" value="Hydrolase"/>
    <property type="match status" value="1"/>
</dbReference>
<dbReference type="InterPro" id="IPR051540">
    <property type="entry name" value="S-2-haloacid_dehalogenase"/>
</dbReference>
<dbReference type="PANTHER" id="PTHR43316">
    <property type="entry name" value="HYDROLASE, HALOACID DELAHOGENASE-RELATED"/>
    <property type="match status" value="1"/>
</dbReference>
<dbReference type="SUPFAM" id="SSF56784">
    <property type="entry name" value="HAD-like"/>
    <property type="match status" value="1"/>
</dbReference>
<dbReference type="AlphaFoldDB" id="A0A085V8P0"/>
<proteinExistence type="predicted"/>
<comment type="caution">
    <text evidence="2">The sequence shown here is derived from an EMBL/GenBank/DDBJ whole genome shotgun (WGS) entry which is preliminary data.</text>
</comment>
<reference evidence="2 3" key="1">
    <citation type="submission" date="2014-07" db="EMBL/GenBank/DDBJ databases">
        <title>Draft Genome Sequences of Environmental Pseudomonas syringae strains.</title>
        <authorList>
            <person name="Baltrus D.A."/>
            <person name="Berge O."/>
            <person name="Morris C."/>
        </authorList>
    </citation>
    <scope>NUCLEOTIDE SEQUENCE [LARGE SCALE GENOMIC DNA]</scope>
    <source>
        <strain evidence="2 3">CEB003</strain>
    </source>
</reference>
<keyword evidence="1" id="KW-0378">Hydrolase</keyword>
<dbReference type="InterPro" id="IPR036412">
    <property type="entry name" value="HAD-like_sf"/>
</dbReference>
<dbReference type="Proteomes" id="UP000028643">
    <property type="component" value="Unassembled WGS sequence"/>
</dbReference>
<protein>
    <submittedName>
        <fullName evidence="2">2-haloalkanoic acid dehalogenase</fullName>
    </submittedName>
</protein>
<evidence type="ECO:0000256" key="1">
    <source>
        <dbReference type="ARBA" id="ARBA00022801"/>
    </source>
</evidence>
<dbReference type="SFLD" id="SFLDG01129">
    <property type="entry name" value="C1.5:_HAD__Beta-PGM__Phosphata"/>
    <property type="match status" value="1"/>
</dbReference>
<evidence type="ECO:0000313" key="2">
    <source>
        <dbReference type="EMBL" id="KFE51803.1"/>
    </source>
</evidence>
<dbReference type="Gene3D" id="1.10.150.750">
    <property type="match status" value="1"/>
</dbReference>
<dbReference type="PATRIC" id="fig|317.174.peg.2379"/>
<sequence>MKLTDFKVLTFDVVGTLINFEAGILAAARSIGGSRANDISDDAIFDAYKRADDVYRGEMRAPNRFMYTMSDIYQTFAAELGLISDKAAGDRFQASVVSWPAFADSVDALTRLRKHFRLVAMTNVDRTSYSAYQYTLGHPFHDSLTSEETGVHKPDPLYFAFNQGRQSAAGYQKRDILHVAQSQYHDIGVASEAGYTTCWIERRHNIEGYGATPVPAKVTKPDFHFHSMKQFADAVEAELTNPAARFS</sequence>
<dbReference type="GO" id="GO:0016787">
    <property type="term" value="F:hydrolase activity"/>
    <property type="evidence" value="ECO:0007669"/>
    <property type="project" value="UniProtKB-KW"/>
</dbReference>
<organism evidence="2 3">
    <name type="scientific">Pseudomonas syringae</name>
    <dbReference type="NCBI Taxonomy" id="317"/>
    <lineage>
        <taxon>Bacteria</taxon>
        <taxon>Pseudomonadati</taxon>
        <taxon>Pseudomonadota</taxon>
        <taxon>Gammaproteobacteria</taxon>
        <taxon>Pseudomonadales</taxon>
        <taxon>Pseudomonadaceae</taxon>
        <taxon>Pseudomonas</taxon>
    </lineage>
</organism>